<feature type="compositionally biased region" description="Pro residues" evidence="2">
    <location>
        <begin position="199"/>
        <end position="210"/>
    </location>
</feature>
<comment type="caution">
    <text evidence="4">The sequence shown here is derived from an EMBL/GenBank/DDBJ whole genome shotgun (WGS) entry which is preliminary data.</text>
</comment>
<dbReference type="GO" id="GO:0000160">
    <property type="term" value="P:phosphorelay signal transduction system"/>
    <property type="evidence" value="ECO:0007669"/>
    <property type="project" value="InterPro"/>
</dbReference>
<feature type="transmembrane region" description="Helical" evidence="3">
    <location>
        <begin position="455"/>
        <end position="472"/>
    </location>
</feature>
<keyword evidence="1" id="KW-0238">DNA-binding</keyword>
<feature type="transmembrane region" description="Helical" evidence="3">
    <location>
        <begin position="634"/>
        <end position="650"/>
    </location>
</feature>
<organism evidence="4">
    <name type="scientific">Thermomicrobium roseum</name>
    <dbReference type="NCBI Taxonomy" id="500"/>
    <lineage>
        <taxon>Bacteria</taxon>
        <taxon>Pseudomonadati</taxon>
        <taxon>Thermomicrobiota</taxon>
        <taxon>Thermomicrobia</taxon>
        <taxon>Thermomicrobiales</taxon>
        <taxon>Thermomicrobiaceae</taxon>
        <taxon>Thermomicrobium</taxon>
    </lineage>
</organism>
<feature type="transmembrane region" description="Helical" evidence="3">
    <location>
        <begin position="657"/>
        <end position="678"/>
    </location>
</feature>
<feature type="transmembrane region" description="Helical" evidence="3">
    <location>
        <begin position="478"/>
        <end position="498"/>
    </location>
</feature>
<protein>
    <submittedName>
        <fullName evidence="4">Response regulator transcription factor</fullName>
    </submittedName>
</protein>
<feature type="transmembrane region" description="Helical" evidence="3">
    <location>
        <begin position="371"/>
        <end position="392"/>
    </location>
</feature>
<feature type="transmembrane region" description="Helical" evidence="3">
    <location>
        <begin position="321"/>
        <end position="340"/>
    </location>
</feature>
<feature type="transmembrane region" description="Helical" evidence="3">
    <location>
        <begin position="296"/>
        <end position="315"/>
    </location>
</feature>
<keyword evidence="3" id="KW-0472">Membrane</keyword>
<dbReference type="SMART" id="SM00448">
    <property type="entry name" value="REC"/>
    <property type="match status" value="1"/>
</dbReference>
<dbReference type="PANTHER" id="PTHR43214">
    <property type="entry name" value="TWO-COMPONENT RESPONSE REGULATOR"/>
    <property type="match status" value="1"/>
</dbReference>
<dbReference type="Gene3D" id="3.40.50.2300">
    <property type="match status" value="1"/>
</dbReference>
<feature type="transmembrane region" description="Helical" evidence="3">
    <location>
        <begin position="399"/>
        <end position="420"/>
    </location>
</feature>
<dbReference type="InterPro" id="IPR058245">
    <property type="entry name" value="NreC/VraR/RcsB-like_REC"/>
</dbReference>
<feature type="transmembrane region" description="Helical" evidence="3">
    <location>
        <begin position="240"/>
        <end position="264"/>
    </location>
</feature>
<dbReference type="SUPFAM" id="SSF52172">
    <property type="entry name" value="CheY-like"/>
    <property type="match status" value="1"/>
</dbReference>
<feature type="transmembrane region" description="Helical" evidence="3">
    <location>
        <begin position="610"/>
        <end position="628"/>
    </location>
</feature>
<name>A0A7C2B329_THERO</name>
<gene>
    <name evidence="4" type="ORF">ENP47_12805</name>
</gene>
<evidence type="ECO:0000256" key="2">
    <source>
        <dbReference type="SAM" id="MobiDB-lite"/>
    </source>
</evidence>
<feature type="transmembrane region" description="Helical" evidence="3">
    <location>
        <begin position="426"/>
        <end position="443"/>
    </location>
</feature>
<dbReference type="EMBL" id="DSJL01000011">
    <property type="protein sequence ID" value="HEF66457.1"/>
    <property type="molecule type" value="Genomic_DNA"/>
</dbReference>
<dbReference type="InterPro" id="IPR039420">
    <property type="entry name" value="WalR-like"/>
</dbReference>
<feature type="transmembrane region" description="Helical" evidence="3">
    <location>
        <begin position="270"/>
        <end position="289"/>
    </location>
</feature>
<feature type="transmembrane region" description="Helical" evidence="3">
    <location>
        <begin position="559"/>
        <end position="577"/>
    </location>
</feature>
<dbReference type="InterPro" id="IPR001789">
    <property type="entry name" value="Sig_transdc_resp-reg_receiver"/>
</dbReference>
<feature type="transmembrane region" description="Helical" evidence="3">
    <location>
        <begin position="583"/>
        <end position="603"/>
    </location>
</feature>
<dbReference type="GO" id="GO:0003677">
    <property type="term" value="F:DNA binding"/>
    <property type="evidence" value="ECO:0007669"/>
    <property type="project" value="UniProtKB-KW"/>
</dbReference>
<dbReference type="Pfam" id="PF00072">
    <property type="entry name" value="Response_reg"/>
    <property type="match status" value="1"/>
</dbReference>
<dbReference type="AlphaFoldDB" id="A0A7C2B329"/>
<dbReference type="InterPro" id="IPR011006">
    <property type="entry name" value="CheY-like_superfamily"/>
</dbReference>
<sequence>MSDRPIRILVVDDHALFRQGLCQLLATTDDLLVVGEAGSGSEAVELVTRLAPDVVLMDIAMPDLDGIATTEILRQRYPGIRIVMLTMYDAATHGAAARAAGASAYVVKSSRPEELFQAIRAAANGASPPPNGNPHLRPTVSRKPSDDDRLAHLERRLRWLESQLAELAARQAATPPAEPNGAARAARSVPAAPVTEEAPPVPPPPPPPTSASPVAAPVGGVRPTRIPRSTPAPAPMRRRLLIFGAGTLAAQAVALVALLAPLSLPLPTTWVALSSGLAASVLLLTLAATERERPGLAHLVLLLMLASAVSWSILTTWQANVFLRTTAFAGLVLLGISALGLSWWRGYLLAAGLALAMVALTPFLLKMLPAYLMLPWITGSVGIATVLAWVRLRTRDVPVAWEWLPLAPLFAGLPLLLGWAERAHSMETALLAVPWLVLVPLLWQATRAGRRSVTVVLLVAVGLLLGTGGWLLRSAAPATQAAALTVVAGSLALLALLLWQAAQQEPLVPAPWETTAGLAALSLAIGAARHPEPVVAPVAWCALAVLMAVSERRRMFRQWAAFALFLAGGLAALSVVLRSDDTTRVASVLVAVALTTASAPFVVMRPRLQLAWLAAGALMLGLAAAQQFEGVGEIAALSVLALAALLLARFSPMVASWSWLPAAGLGAAALLAALTGPLSPARLGLSLQPAVPATSEPVVAATILVAAALAAGRVLGRRWRWAAIATALLVVAYALPAVLPDAALVVSWLALAVALAHALGGSPWR</sequence>
<evidence type="ECO:0000256" key="1">
    <source>
        <dbReference type="ARBA" id="ARBA00023125"/>
    </source>
</evidence>
<feature type="region of interest" description="Disordered" evidence="2">
    <location>
        <begin position="123"/>
        <end position="148"/>
    </location>
</feature>
<accession>A0A7C2B329</accession>
<keyword evidence="3" id="KW-0812">Transmembrane</keyword>
<dbReference type="CDD" id="cd17535">
    <property type="entry name" value="REC_NarL-like"/>
    <property type="match status" value="1"/>
</dbReference>
<feature type="transmembrane region" description="Helical" evidence="3">
    <location>
        <begin position="347"/>
        <end position="365"/>
    </location>
</feature>
<evidence type="ECO:0000256" key="3">
    <source>
        <dbReference type="SAM" id="Phobius"/>
    </source>
</evidence>
<proteinExistence type="predicted"/>
<feature type="transmembrane region" description="Helical" evidence="3">
    <location>
        <begin position="698"/>
        <end position="716"/>
    </location>
</feature>
<reference evidence="4" key="1">
    <citation type="journal article" date="2020" name="mSystems">
        <title>Genome- and Community-Level Interaction Insights into Carbon Utilization and Element Cycling Functions of Hydrothermarchaeota in Hydrothermal Sediment.</title>
        <authorList>
            <person name="Zhou Z."/>
            <person name="Liu Y."/>
            <person name="Xu W."/>
            <person name="Pan J."/>
            <person name="Luo Z.H."/>
            <person name="Li M."/>
        </authorList>
    </citation>
    <scope>NUCLEOTIDE SEQUENCE [LARGE SCALE GENOMIC DNA]</scope>
    <source>
        <strain evidence="4">SpSt-222</strain>
    </source>
</reference>
<evidence type="ECO:0000313" key="4">
    <source>
        <dbReference type="EMBL" id="HEF66457.1"/>
    </source>
</evidence>
<feature type="region of interest" description="Disordered" evidence="2">
    <location>
        <begin position="170"/>
        <end position="232"/>
    </location>
</feature>
<dbReference type="PROSITE" id="PS50110">
    <property type="entry name" value="RESPONSE_REGULATORY"/>
    <property type="match status" value="1"/>
</dbReference>
<keyword evidence="3" id="KW-1133">Transmembrane helix</keyword>
<feature type="compositionally biased region" description="Low complexity" evidence="2">
    <location>
        <begin position="182"/>
        <end position="198"/>
    </location>
</feature>